<dbReference type="PROSITE" id="PS00478">
    <property type="entry name" value="LIM_DOMAIN_1"/>
    <property type="match status" value="2"/>
</dbReference>
<keyword evidence="16" id="KW-1185">Reference proteome</keyword>
<evidence type="ECO:0000256" key="4">
    <source>
        <dbReference type="ARBA" id="ARBA00022833"/>
    </source>
</evidence>
<evidence type="ECO:0000256" key="6">
    <source>
        <dbReference type="ARBA" id="ARBA00023125"/>
    </source>
</evidence>
<evidence type="ECO:0000256" key="2">
    <source>
        <dbReference type="ARBA" id="ARBA00022723"/>
    </source>
</evidence>
<dbReference type="Pfam" id="PF00046">
    <property type="entry name" value="Homeodomain"/>
    <property type="match status" value="1"/>
</dbReference>
<evidence type="ECO:0000256" key="10">
    <source>
        <dbReference type="PROSITE-ProRule" id="PRU00125"/>
    </source>
</evidence>
<dbReference type="PROSITE" id="PS50023">
    <property type="entry name" value="LIM_DOMAIN_2"/>
    <property type="match status" value="2"/>
</dbReference>
<dbReference type="InterPro" id="IPR009057">
    <property type="entry name" value="Homeodomain-like_sf"/>
</dbReference>
<comment type="subcellular location">
    <subcellularLocation>
        <location evidence="1 9 11">Nucleus</location>
    </subcellularLocation>
</comment>
<dbReference type="GO" id="GO:0046872">
    <property type="term" value="F:metal ion binding"/>
    <property type="evidence" value="ECO:0007669"/>
    <property type="project" value="UniProtKB-KW"/>
</dbReference>
<protein>
    <submittedName>
        <fullName evidence="15">LIM homeobox Lhx1</fullName>
    </submittedName>
</protein>
<dbReference type="GO" id="GO:0000977">
    <property type="term" value="F:RNA polymerase II transcription regulatory region sequence-specific DNA binding"/>
    <property type="evidence" value="ECO:0007669"/>
    <property type="project" value="TreeGrafter"/>
</dbReference>
<evidence type="ECO:0000256" key="11">
    <source>
        <dbReference type="RuleBase" id="RU000682"/>
    </source>
</evidence>
<dbReference type="PANTHER" id="PTHR24208:SF105">
    <property type="entry name" value="DLIM1"/>
    <property type="match status" value="1"/>
</dbReference>
<keyword evidence="6 9" id="KW-0238">DNA-binding</keyword>
<dbReference type="PANTHER" id="PTHR24208">
    <property type="entry name" value="LIM/HOMEOBOX PROTEIN LHX"/>
    <property type="match status" value="1"/>
</dbReference>
<dbReference type="CDD" id="cd00086">
    <property type="entry name" value="homeodomain"/>
    <property type="match status" value="1"/>
</dbReference>
<feature type="compositionally biased region" description="Acidic residues" evidence="12">
    <location>
        <begin position="137"/>
        <end position="155"/>
    </location>
</feature>
<dbReference type="SUPFAM" id="SSF46689">
    <property type="entry name" value="Homeodomain-like"/>
    <property type="match status" value="1"/>
</dbReference>
<evidence type="ECO:0000259" key="13">
    <source>
        <dbReference type="PROSITE" id="PS50023"/>
    </source>
</evidence>
<sequence>MVQCSGCNLPISDKYLLKVLDCMWHTKCLQCDQCKLQLTEKCYSREGKLYCAKDFYRRYGTKCSGCDEGILPTNLVRRAKGMVFHVECFCCSMCLKEIATGDELYHVGGNKFVCKEDYDLQQQDIENSESPEKTETESDEAPKDEDESVMDEDGENGPNGKRRGPRTTIKAKQLEILKAAFSATPKPTRHMREKLAQETGLSMRVIQVWFQNRRSKERRLNNSGLNGLQNRGALETFKGLGPYAKQNTKLSYTKHNLLQNESFPRTHSHLNCAAVHHMFAPHAQLSTITLSEFCTTSDHFKITLSSEFCTTSDYFKITLSSEFCTTSDHFKITLSSEFSITLSSEFCTTSDHFKITLSEFSVSSVQHRITLSSEF</sequence>
<accession>A0A6S7I7M5</accession>
<feature type="non-terminal residue" evidence="15">
    <location>
        <position position="1"/>
    </location>
</feature>
<evidence type="ECO:0000256" key="7">
    <source>
        <dbReference type="ARBA" id="ARBA00023155"/>
    </source>
</evidence>
<reference evidence="15" key="1">
    <citation type="submission" date="2020-04" db="EMBL/GenBank/DDBJ databases">
        <authorList>
            <person name="Alioto T."/>
            <person name="Alioto T."/>
            <person name="Gomez Garrido J."/>
        </authorList>
    </citation>
    <scope>NUCLEOTIDE SEQUENCE</scope>
    <source>
        <strain evidence="15">A484AB</strain>
    </source>
</reference>
<dbReference type="Pfam" id="PF00412">
    <property type="entry name" value="LIM"/>
    <property type="match status" value="2"/>
</dbReference>
<dbReference type="InterPro" id="IPR001356">
    <property type="entry name" value="HD"/>
</dbReference>
<dbReference type="SMART" id="SM00389">
    <property type="entry name" value="HOX"/>
    <property type="match status" value="1"/>
</dbReference>
<proteinExistence type="predicted"/>
<feature type="DNA-binding region" description="Homeobox" evidence="9">
    <location>
        <begin position="162"/>
        <end position="221"/>
    </location>
</feature>
<evidence type="ECO:0000313" key="16">
    <source>
        <dbReference type="Proteomes" id="UP001152795"/>
    </source>
</evidence>
<name>A0A6S7I7M5_PARCT</name>
<dbReference type="Gene3D" id="1.10.10.60">
    <property type="entry name" value="Homeodomain-like"/>
    <property type="match status" value="1"/>
</dbReference>
<gene>
    <name evidence="15" type="ORF">PACLA_8A089539</name>
</gene>
<dbReference type="FunFam" id="1.10.10.60:FF:000075">
    <property type="entry name" value="LIM/homeobox protein Lhx1"/>
    <property type="match status" value="1"/>
</dbReference>
<dbReference type="EMBL" id="CACRXK020008441">
    <property type="protein sequence ID" value="CAB4014775.1"/>
    <property type="molecule type" value="Genomic_DNA"/>
</dbReference>
<feature type="domain" description="LIM zinc-binding" evidence="13">
    <location>
        <begin position="62"/>
        <end position="124"/>
    </location>
</feature>
<dbReference type="Proteomes" id="UP001152795">
    <property type="component" value="Unassembled WGS sequence"/>
</dbReference>
<feature type="domain" description="LIM zinc-binding" evidence="13">
    <location>
        <begin position="2"/>
        <end position="61"/>
    </location>
</feature>
<organism evidence="15 16">
    <name type="scientific">Paramuricea clavata</name>
    <name type="common">Red gorgonian</name>
    <name type="synonym">Violescent sea-whip</name>
    <dbReference type="NCBI Taxonomy" id="317549"/>
    <lineage>
        <taxon>Eukaryota</taxon>
        <taxon>Metazoa</taxon>
        <taxon>Cnidaria</taxon>
        <taxon>Anthozoa</taxon>
        <taxon>Octocorallia</taxon>
        <taxon>Malacalcyonacea</taxon>
        <taxon>Plexauridae</taxon>
        <taxon>Paramuricea</taxon>
    </lineage>
</organism>
<evidence type="ECO:0000256" key="1">
    <source>
        <dbReference type="ARBA" id="ARBA00004123"/>
    </source>
</evidence>
<dbReference type="InterPro" id="IPR050453">
    <property type="entry name" value="LIM_Homeobox_TF"/>
</dbReference>
<dbReference type="SUPFAM" id="SSF57716">
    <property type="entry name" value="Glucocorticoid receptor-like (DNA-binding domain)"/>
    <property type="match status" value="2"/>
</dbReference>
<dbReference type="OrthoDB" id="10068367at2759"/>
<evidence type="ECO:0000256" key="9">
    <source>
        <dbReference type="PROSITE-ProRule" id="PRU00108"/>
    </source>
</evidence>
<evidence type="ECO:0000313" key="15">
    <source>
        <dbReference type="EMBL" id="CAB4014775.1"/>
    </source>
</evidence>
<dbReference type="InterPro" id="IPR001781">
    <property type="entry name" value="Znf_LIM"/>
</dbReference>
<dbReference type="FunFam" id="2.10.110.10:FF:000006">
    <property type="entry name" value="LIM homeobox transcription factor 1-beta"/>
    <property type="match status" value="1"/>
</dbReference>
<evidence type="ECO:0000256" key="12">
    <source>
        <dbReference type="SAM" id="MobiDB-lite"/>
    </source>
</evidence>
<keyword evidence="7 9" id="KW-0371">Homeobox</keyword>
<feature type="region of interest" description="Disordered" evidence="12">
    <location>
        <begin position="124"/>
        <end position="168"/>
    </location>
</feature>
<keyword evidence="3" id="KW-0677">Repeat</keyword>
<dbReference type="GO" id="GO:0000981">
    <property type="term" value="F:DNA-binding transcription factor activity, RNA polymerase II-specific"/>
    <property type="evidence" value="ECO:0007669"/>
    <property type="project" value="InterPro"/>
</dbReference>
<keyword evidence="4 10" id="KW-0862">Zinc</keyword>
<dbReference type="GO" id="GO:0030182">
    <property type="term" value="P:neuron differentiation"/>
    <property type="evidence" value="ECO:0007669"/>
    <property type="project" value="TreeGrafter"/>
</dbReference>
<evidence type="ECO:0000259" key="14">
    <source>
        <dbReference type="PROSITE" id="PS50071"/>
    </source>
</evidence>
<evidence type="ECO:0000256" key="5">
    <source>
        <dbReference type="ARBA" id="ARBA00023038"/>
    </source>
</evidence>
<keyword evidence="2 10" id="KW-0479">Metal-binding</keyword>
<dbReference type="PROSITE" id="PS50071">
    <property type="entry name" value="HOMEOBOX_2"/>
    <property type="match status" value="1"/>
</dbReference>
<comment type="caution">
    <text evidence="15">The sequence shown here is derived from an EMBL/GenBank/DDBJ whole genome shotgun (WGS) entry which is preliminary data.</text>
</comment>
<feature type="domain" description="Homeobox" evidence="14">
    <location>
        <begin position="160"/>
        <end position="220"/>
    </location>
</feature>
<evidence type="ECO:0000256" key="3">
    <source>
        <dbReference type="ARBA" id="ARBA00022737"/>
    </source>
</evidence>
<dbReference type="InterPro" id="IPR017970">
    <property type="entry name" value="Homeobox_CS"/>
</dbReference>
<dbReference type="AlphaFoldDB" id="A0A6S7I7M5"/>
<dbReference type="GO" id="GO:0005634">
    <property type="term" value="C:nucleus"/>
    <property type="evidence" value="ECO:0007669"/>
    <property type="project" value="UniProtKB-SubCell"/>
</dbReference>
<evidence type="ECO:0000256" key="8">
    <source>
        <dbReference type="ARBA" id="ARBA00023242"/>
    </source>
</evidence>
<dbReference type="SMART" id="SM00132">
    <property type="entry name" value="LIM"/>
    <property type="match status" value="2"/>
</dbReference>
<keyword evidence="8 9" id="KW-0539">Nucleus</keyword>
<dbReference type="Gene3D" id="2.10.110.10">
    <property type="entry name" value="Cysteine Rich Protein"/>
    <property type="match status" value="2"/>
</dbReference>
<dbReference type="PROSITE" id="PS00027">
    <property type="entry name" value="HOMEOBOX_1"/>
    <property type="match status" value="1"/>
</dbReference>
<keyword evidence="5 10" id="KW-0440">LIM domain</keyword>